<dbReference type="Pfam" id="PF00023">
    <property type="entry name" value="Ank"/>
    <property type="match status" value="1"/>
</dbReference>
<evidence type="ECO:0000256" key="1">
    <source>
        <dbReference type="ARBA" id="ARBA00022737"/>
    </source>
</evidence>
<dbReference type="PANTHER" id="PTHR24201">
    <property type="entry name" value="ANK_REP_REGION DOMAIN-CONTAINING PROTEIN"/>
    <property type="match status" value="1"/>
</dbReference>
<dbReference type="AlphaFoldDB" id="A0A6H5IYU3"/>
<protein>
    <submittedName>
        <fullName evidence="5">Uncharacterized protein</fullName>
    </submittedName>
</protein>
<keyword evidence="6" id="KW-1185">Reference proteome</keyword>
<dbReference type="InterPro" id="IPR002110">
    <property type="entry name" value="Ankyrin_rpt"/>
</dbReference>
<evidence type="ECO:0000256" key="2">
    <source>
        <dbReference type="ARBA" id="ARBA00023043"/>
    </source>
</evidence>
<gene>
    <name evidence="5" type="ORF">TBRA_LOCUS14123</name>
</gene>
<dbReference type="EMBL" id="CADCXV010001200">
    <property type="protein sequence ID" value="CAB0042506.1"/>
    <property type="molecule type" value="Genomic_DNA"/>
</dbReference>
<keyword evidence="2 3" id="KW-0040">ANK repeat</keyword>
<dbReference type="PROSITE" id="PS50297">
    <property type="entry name" value="ANK_REP_REGION"/>
    <property type="match status" value="1"/>
</dbReference>
<dbReference type="InterPro" id="IPR036770">
    <property type="entry name" value="Ankyrin_rpt-contain_sf"/>
</dbReference>
<sequence length="250" mass="28143">MSRAPLEYVYANRDYMFAPTTRARETITNKYSIARVWLYITECIYILVVPKCLGLKLARAPCTVQCKTMAQNAERQLVQLEERDYRGRTPLHYAIISGNKDSIKLLLRNGADPNSADNWGNTPAPYLQRRTERLCLGKDISQDRRGSQSTDTGRRPRRCGQHTVALCHRALSKRHDQATAETRRQSESNRRAGIDASAGHLREQHRRPRLRLGEDLAGRGLVARRKKRSAAADRQAGRAGPQPAALGSAL</sequence>
<evidence type="ECO:0000313" key="6">
    <source>
        <dbReference type="Proteomes" id="UP000479190"/>
    </source>
</evidence>
<evidence type="ECO:0000256" key="4">
    <source>
        <dbReference type="SAM" id="MobiDB-lite"/>
    </source>
</evidence>
<dbReference type="Proteomes" id="UP000479190">
    <property type="component" value="Unassembled WGS sequence"/>
</dbReference>
<feature type="repeat" description="ANK" evidence="3">
    <location>
        <begin position="86"/>
        <end position="118"/>
    </location>
</feature>
<dbReference type="OrthoDB" id="10251692at2759"/>
<accession>A0A6H5IYU3</accession>
<feature type="region of interest" description="Disordered" evidence="4">
    <location>
        <begin position="138"/>
        <end position="250"/>
    </location>
</feature>
<evidence type="ECO:0000256" key="3">
    <source>
        <dbReference type="PROSITE-ProRule" id="PRU00023"/>
    </source>
</evidence>
<dbReference type="Gene3D" id="1.25.40.20">
    <property type="entry name" value="Ankyrin repeat-containing domain"/>
    <property type="match status" value="1"/>
</dbReference>
<feature type="compositionally biased region" description="Basic and acidic residues" evidence="4">
    <location>
        <begin position="173"/>
        <end position="193"/>
    </location>
</feature>
<organism evidence="5 6">
    <name type="scientific">Trichogramma brassicae</name>
    <dbReference type="NCBI Taxonomy" id="86971"/>
    <lineage>
        <taxon>Eukaryota</taxon>
        <taxon>Metazoa</taxon>
        <taxon>Ecdysozoa</taxon>
        <taxon>Arthropoda</taxon>
        <taxon>Hexapoda</taxon>
        <taxon>Insecta</taxon>
        <taxon>Pterygota</taxon>
        <taxon>Neoptera</taxon>
        <taxon>Endopterygota</taxon>
        <taxon>Hymenoptera</taxon>
        <taxon>Apocrita</taxon>
        <taxon>Proctotrupomorpha</taxon>
        <taxon>Chalcidoidea</taxon>
        <taxon>Trichogrammatidae</taxon>
        <taxon>Trichogramma</taxon>
    </lineage>
</organism>
<dbReference type="SUPFAM" id="SSF48403">
    <property type="entry name" value="Ankyrin repeat"/>
    <property type="match status" value="1"/>
</dbReference>
<dbReference type="InterPro" id="IPR050776">
    <property type="entry name" value="Ank_Repeat/CDKN_Inhibitor"/>
</dbReference>
<dbReference type="SMART" id="SM00248">
    <property type="entry name" value="ANK"/>
    <property type="match status" value="1"/>
</dbReference>
<name>A0A6H5IYU3_9HYME</name>
<evidence type="ECO:0000313" key="5">
    <source>
        <dbReference type="EMBL" id="CAB0042506.1"/>
    </source>
</evidence>
<reference evidence="5 6" key="1">
    <citation type="submission" date="2020-02" db="EMBL/GenBank/DDBJ databases">
        <authorList>
            <person name="Ferguson B K."/>
        </authorList>
    </citation>
    <scope>NUCLEOTIDE SEQUENCE [LARGE SCALE GENOMIC DNA]</scope>
</reference>
<dbReference type="PROSITE" id="PS50088">
    <property type="entry name" value="ANK_REPEAT"/>
    <property type="match status" value="1"/>
</dbReference>
<proteinExistence type="predicted"/>
<keyword evidence="1" id="KW-0677">Repeat</keyword>